<dbReference type="PANTHER" id="PTHR36154:SF1">
    <property type="entry name" value="DNA-BINDING TRANSCRIPTIONAL ACTIVATOR ALPA"/>
    <property type="match status" value="1"/>
</dbReference>
<dbReference type="Pfam" id="PF05930">
    <property type="entry name" value="Phage_AlpA"/>
    <property type="match status" value="1"/>
</dbReference>
<evidence type="ECO:0000313" key="1">
    <source>
        <dbReference type="EMBL" id="TKF26404.1"/>
    </source>
</evidence>
<dbReference type="RefSeq" id="WP_065584203.1">
    <property type="nucleotide sequence ID" value="NZ_JBFRRD010000003.1"/>
</dbReference>
<dbReference type="EMBL" id="SYUW01000022">
    <property type="protein sequence ID" value="TKF26404.1"/>
    <property type="molecule type" value="Genomic_DNA"/>
</dbReference>
<dbReference type="InterPro" id="IPR052931">
    <property type="entry name" value="Prophage_regulatory_activator"/>
</dbReference>
<organism evidence="1 3">
    <name type="scientific">Vibrio kanaloae</name>
    <dbReference type="NCBI Taxonomy" id="170673"/>
    <lineage>
        <taxon>Bacteria</taxon>
        <taxon>Pseudomonadati</taxon>
        <taxon>Pseudomonadota</taxon>
        <taxon>Gammaproteobacteria</taxon>
        <taxon>Vibrionales</taxon>
        <taxon>Vibrionaceae</taxon>
        <taxon>Vibrio</taxon>
    </lineage>
</organism>
<dbReference type="Proteomes" id="UP000305234">
    <property type="component" value="Unassembled WGS sequence"/>
</dbReference>
<dbReference type="Proteomes" id="UP000307574">
    <property type="component" value="Unassembled WGS sequence"/>
</dbReference>
<protein>
    <submittedName>
        <fullName evidence="1">AlpA family phage regulatory protein</fullName>
    </submittedName>
</protein>
<evidence type="ECO:0000313" key="4">
    <source>
        <dbReference type="Proteomes" id="UP000307574"/>
    </source>
</evidence>
<accession>A0A4U1YXQ0</accession>
<dbReference type="PANTHER" id="PTHR36154">
    <property type="entry name" value="DNA-BINDING TRANSCRIPTIONAL ACTIVATOR ALPA"/>
    <property type="match status" value="1"/>
</dbReference>
<sequence length="62" mass="7130">MEDLRVLRLEEVKQIVGVSRSTIYSWMKDGHFPESVSLGPRSVGWLSSDISEWIQHRVGCNK</sequence>
<proteinExistence type="predicted"/>
<dbReference type="Gene3D" id="1.10.238.160">
    <property type="match status" value="1"/>
</dbReference>
<dbReference type="EMBL" id="SYUV01000029">
    <property type="protein sequence ID" value="TKF32279.1"/>
    <property type="molecule type" value="Genomic_DNA"/>
</dbReference>
<dbReference type="SUPFAM" id="SSF46955">
    <property type="entry name" value="Putative DNA-binding domain"/>
    <property type="match status" value="1"/>
</dbReference>
<gene>
    <name evidence="2" type="ORF">FCV50_09970</name>
    <name evidence="1" type="ORF">FCV52_08815</name>
</gene>
<dbReference type="InterPro" id="IPR009061">
    <property type="entry name" value="DNA-bd_dom_put_sf"/>
</dbReference>
<evidence type="ECO:0000313" key="2">
    <source>
        <dbReference type="EMBL" id="TKF32279.1"/>
    </source>
</evidence>
<comment type="caution">
    <text evidence="1">The sequence shown here is derived from an EMBL/GenBank/DDBJ whole genome shotgun (WGS) entry which is preliminary data.</text>
</comment>
<dbReference type="InterPro" id="IPR010260">
    <property type="entry name" value="AlpA"/>
</dbReference>
<dbReference type="AlphaFoldDB" id="A0A4U1YXQ0"/>
<reference evidence="3 4" key="1">
    <citation type="submission" date="2019-04" db="EMBL/GenBank/DDBJ databases">
        <title>A reverse ecology approach based on a biological definition of microbial populations.</title>
        <authorList>
            <person name="Arevalo P."/>
            <person name="Vaninsberghe D."/>
            <person name="Elsherbini J."/>
            <person name="Gore J."/>
            <person name="Polz M."/>
        </authorList>
    </citation>
    <scope>NUCLEOTIDE SEQUENCE [LARGE SCALE GENOMIC DNA]</scope>
    <source>
        <strain evidence="1 3">10N.261.46.E4</strain>
        <strain evidence="2 4">10N.261.46.F4</strain>
    </source>
</reference>
<name>A0A4U1YXQ0_9VIBR</name>
<evidence type="ECO:0000313" key="3">
    <source>
        <dbReference type="Proteomes" id="UP000305234"/>
    </source>
</evidence>